<name>A0A085PH77_VIBCL</name>
<evidence type="ECO:0000313" key="2">
    <source>
        <dbReference type="EMBL" id="TBM41855.1"/>
    </source>
</evidence>
<dbReference type="AlphaFoldDB" id="A0A085PH77"/>
<feature type="transmembrane region" description="Helical" evidence="1">
    <location>
        <begin position="120"/>
        <end position="142"/>
    </location>
</feature>
<proteinExistence type="predicted"/>
<dbReference type="Proteomes" id="UP000319979">
    <property type="component" value="Unassembled WGS sequence"/>
</dbReference>
<dbReference type="RefSeq" id="WP_000072361.1">
    <property type="nucleotide sequence ID" value="NZ_AP024967.1"/>
</dbReference>
<evidence type="ECO:0000313" key="5">
    <source>
        <dbReference type="Proteomes" id="UP000319979"/>
    </source>
</evidence>
<keyword evidence="1" id="KW-0472">Membrane</keyword>
<reference evidence="3 5" key="2">
    <citation type="submission" date="2019-07" db="EMBL/GenBank/DDBJ databases">
        <title>Phenotypic and genotypic antimicrobial resistance traits of Vibrio cholerae non-O1/non-O139 isolated from a large Austrian lake frequently associated with cases of infection.</title>
        <authorList>
            <person name="Lepuschitz S."/>
            <person name="Baron S."/>
            <person name="Larvor E."/>
            <person name="Granier S."/>
            <person name="Pretzer C."/>
            <person name="Mach R.L."/>
            <person name="Farnleitner A.H."/>
            <person name="Ruppitsch W."/>
            <person name="Pleininger S."/>
            <person name="Indra A."/>
            <person name="Kirschner A.K.T."/>
        </authorList>
    </citation>
    <scope>NUCLEOTIDE SEQUENCE [LARGE SCALE GENOMIC DNA]</scope>
    <source>
        <strain evidence="3 5">A12JL36W90</strain>
    </source>
</reference>
<organism evidence="3 5">
    <name type="scientific">Vibrio cholerae</name>
    <dbReference type="NCBI Taxonomy" id="666"/>
    <lineage>
        <taxon>Bacteria</taxon>
        <taxon>Pseudomonadati</taxon>
        <taxon>Pseudomonadota</taxon>
        <taxon>Gammaproteobacteria</taxon>
        <taxon>Vibrionales</taxon>
        <taxon>Vibrionaceae</taxon>
        <taxon>Vibrio</taxon>
    </lineage>
</organism>
<dbReference type="EMBL" id="VIOS01000010">
    <property type="protein sequence ID" value="TQP17288.1"/>
    <property type="molecule type" value="Genomic_DNA"/>
</dbReference>
<feature type="transmembrane region" description="Helical" evidence="1">
    <location>
        <begin position="12"/>
        <end position="33"/>
    </location>
</feature>
<protein>
    <submittedName>
        <fullName evidence="3">DUF2127 domain-containing protein</fullName>
    </submittedName>
</protein>
<dbReference type="EMBL" id="SISP01000017">
    <property type="protein sequence ID" value="TBM41855.1"/>
    <property type="molecule type" value="Genomic_DNA"/>
</dbReference>
<keyword evidence="1" id="KW-1133">Transmembrane helix</keyword>
<evidence type="ECO:0000256" key="1">
    <source>
        <dbReference type="SAM" id="Phobius"/>
    </source>
</evidence>
<feature type="transmembrane region" description="Helical" evidence="1">
    <location>
        <begin position="97"/>
        <end position="114"/>
    </location>
</feature>
<comment type="caution">
    <text evidence="3">The sequence shown here is derived from an EMBL/GenBank/DDBJ whole genome shotgun (WGS) entry which is preliminary data.</text>
</comment>
<accession>A0A085PH77</accession>
<dbReference type="Proteomes" id="UP000294145">
    <property type="component" value="Unassembled WGS sequence"/>
</dbReference>
<dbReference type="InterPro" id="IPR021125">
    <property type="entry name" value="DUF2127"/>
</dbReference>
<keyword evidence="1" id="KW-0812">Transmembrane</keyword>
<reference evidence="2 4" key="1">
    <citation type="submission" date="2019-02" db="EMBL/GenBank/DDBJ databases">
        <title>Genomic plasticity associated with the antimicrobial resistance in Vibrio cholerae.</title>
        <authorList>
            <person name="Verma J."/>
            <person name="Bag S."/>
            <person name="Saha B."/>
            <person name="Kumar P."/>
            <person name="Ghosh T.S."/>
            <person name="Dayal M."/>
            <person name="Senapati T."/>
            <person name="Mehra S."/>
            <person name="Dey P."/>
            <person name="Desigamani A."/>
            <person name="Kumar D."/>
            <person name="Rana P."/>
            <person name="Kumar B."/>
            <person name="Maiti T.K."/>
            <person name="Sharma N.C."/>
            <person name="Bhadra R.K."/>
            <person name="Mutreja A."/>
            <person name="Nair G.B."/>
            <person name="Ramamurthy T."/>
            <person name="Das B."/>
        </authorList>
    </citation>
    <scope>NUCLEOTIDE SEQUENCE [LARGE SCALE GENOMIC DNA]</scope>
    <source>
        <strain evidence="2 4">IDH06781</strain>
    </source>
</reference>
<gene>
    <name evidence="2" type="ORF">EYB64_10845</name>
    <name evidence="3" type="ORF">FLM02_02490</name>
</gene>
<feature type="transmembrane region" description="Helical" evidence="1">
    <location>
        <begin position="66"/>
        <end position="85"/>
    </location>
</feature>
<evidence type="ECO:0000313" key="3">
    <source>
        <dbReference type="EMBL" id="TQP17288.1"/>
    </source>
</evidence>
<dbReference type="Pfam" id="PF09900">
    <property type="entry name" value="DUF2127"/>
    <property type="match status" value="1"/>
</dbReference>
<evidence type="ECO:0000313" key="4">
    <source>
        <dbReference type="Proteomes" id="UP000294145"/>
    </source>
</evidence>
<sequence>MSNTHQGLKAVAILESAKGIVSLLLGLGLHHVAGDSLQQLLLDLLQHLHLNPASYWPEKLLHQAGLLTHFNLNWVAAGALVYGAIRLIEAYGLWHNLLWTEWFALLSGAIYLPFEVYELFTHPGVFSMAALLINLVIVLYMYRIIRNKVPQR</sequence>